<reference evidence="1 2" key="1">
    <citation type="submission" date="2019-10" db="EMBL/GenBank/DDBJ databases">
        <title>Bifidobacterium from non-human primates.</title>
        <authorList>
            <person name="Modesto M."/>
        </authorList>
    </citation>
    <scope>NUCLEOTIDE SEQUENCE [LARGE SCALE GENOMIC DNA]</scope>
    <source>
        <strain evidence="1 2">SMA15</strain>
    </source>
</reference>
<keyword evidence="2" id="KW-1185">Reference proteome</keyword>
<dbReference type="RefSeq" id="WP_163197179.1">
    <property type="nucleotide sequence ID" value="NZ_WHZV01000005.1"/>
</dbReference>
<sequence>MRDILCTVDFNERTRVNVYQDLDALQFDNPVQRYAGDIECVTIDAGFLDTSTWDTCDSSVCDVRYAALTYSQEDAVDDAVCAVRKHYARKGMASVVAEYNGPYQGCWATFVIASDKWSENELQSFVNEELRMFWDGDVYLCELEQLHEWADAVGDTMTTWETVDAMGGFYANTPDEAAALYAGEYAEVA</sequence>
<dbReference type="AlphaFoldDB" id="A0A6L9SV75"/>
<organism evidence="1 2">
    <name type="scientific">Bifidobacterium platyrrhinorum</name>
    <dbReference type="NCBI Taxonomy" id="2661628"/>
    <lineage>
        <taxon>Bacteria</taxon>
        <taxon>Bacillati</taxon>
        <taxon>Actinomycetota</taxon>
        <taxon>Actinomycetes</taxon>
        <taxon>Bifidobacteriales</taxon>
        <taxon>Bifidobacteriaceae</taxon>
        <taxon>Bifidobacterium</taxon>
    </lineage>
</organism>
<protein>
    <submittedName>
        <fullName evidence="1">Uncharacterized protein</fullName>
    </submittedName>
</protein>
<proteinExistence type="predicted"/>
<gene>
    <name evidence="1" type="ORF">GFD21_06660</name>
</gene>
<evidence type="ECO:0000313" key="2">
    <source>
        <dbReference type="Proteomes" id="UP000483293"/>
    </source>
</evidence>
<comment type="caution">
    <text evidence="1">The sequence shown here is derived from an EMBL/GenBank/DDBJ whole genome shotgun (WGS) entry which is preliminary data.</text>
</comment>
<name>A0A6L9SV75_9BIFI</name>
<evidence type="ECO:0000313" key="1">
    <source>
        <dbReference type="EMBL" id="NEG55452.1"/>
    </source>
</evidence>
<dbReference type="EMBL" id="WHZV01000005">
    <property type="protein sequence ID" value="NEG55452.1"/>
    <property type="molecule type" value="Genomic_DNA"/>
</dbReference>
<dbReference type="Proteomes" id="UP000483293">
    <property type="component" value="Unassembled WGS sequence"/>
</dbReference>
<accession>A0A6L9SV75</accession>